<accession>A0A7R8VQ83</accession>
<organism evidence="2">
    <name type="scientific">Timema douglasi</name>
    <name type="common">Walking stick</name>
    <dbReference type="NCBI Taxonomy" id="61478"/>
    <lineage>
        <taxon>Eukaryota</taxon>
        <taxon>Metazoa</taxon>
        <taxon>Ecdysozoa</taxon>
        <taxon>Arthropoda</taxon>
        <taxon>Hexapoda</taxon>
        <taxon>Insecta</taxon>
        <taxon>Pterygota</taxon>
        <taxon>Neoptera</taxon>
        <taxon>Polyneoptera</taxon>
        <taxon>Phasmatodea</taxon>
        <taxon>Timematodea</taxon>
        <taxon>Timematoidea</taxon>
        <taxon>Timematidae</taxon>
        <taxon>Timema</taxon>
    </lineage>
</organism>
<dbReference type="EMBL" id="OA568906">
    <property type="protein sequence ID" value="CAD7202016.1"/>
    <property type="molecule type" value="Genomic_DNA"/>
</dbReference>
<dbReference type="AlphaFoldDB" id="A0A7R8VQ83"/>
<protein>
    <submittedName>
        <fullName evidence="2">Uncharacterized protein</fullName>
    </submittedName>
</protein>
<keyword evidence="1" id="KW-0472">Membrane</keyword>
<evidence type="ECO:0000313" key="2">
    <source>
        <dbReference type="EMBL" id="CAD7202016.1"/>
    </source>
</evidence>
<feature type="transmembrane region" description="Helical" evidence="1">
    <location>
        <begin position="35"/>
        <end position="53"/>
    </location>
</feature>
<sequence>MAIHSGESCSRPYSLVSLVSTLLAVLSQLYSLVSLVSTVLAGLVSLVTAILAGSSERQVLVSLEDFRSVLDDLVPSVNDEDLEYFPTVASSVGGQPQSALHALSVVICSNRMKPRSGDWAVEIDFLQGANPPRWRSWPTALVVLSSTTEDGEIEVRISVG</sequence>
<proteinExistence type="predicted"/>
<evidence type="ECO:0000256" key="1">
    <source>
        <dbReference type="SAM" id="Phobius"/>
    </source>
</evidence>
<gene>
    <name evidence="2" type="ORF">TDIB3V08_LOCUS8205</name>
</gene>
<keyword evidence="1" id="KW-1133">Transmembrane helix</keyword>
<reference evidence="2" key="1">
    <citation type="submission" date="2020-11" db="EMBL/GenBank/DDBJ databases">
        <authorList>
            <person name="Tran Van P."/>
        </authorList>
    </citation>
    <scope>NUCLEOTIDE SEQUENCE</scope>
</reference>
<keyword evidence="1" id="KW-0812">Transmembrane</keyword>
<name>A0A7R8VQ83_TIMDO</name>